<dbReference type="EMBL" id="JAMZEB010000002">
    <property type="protein sequence ID" value="MCP2359017.1"/>
    <property type="molecule type" value="Genomic_DNA"/>
</dbReference>
<evidence type="ECO:0000256" key="2">
    <source>
        <dbReference type="SAM" id="Phobius"/>
    </source>
</evidence>
<dbReference type="AlphaFoldDB" id="A0A9X2K310"/>
<dbReference type="InterPro" id="IPR047789">
    <property type="entry name" value="CU044_5270-like"/>
</dbReference>
<dbReference type="Proteomes" id="UP001139648">
    <property type="component" value="Unassembled WGS sequence"/>
</dbReference>
<organism evidence="3 4">
    <name type="scientific">Nonomuraea thailandensis</name>
    <dbReference type="NCBI Taxonomy" id="1188745"/>
    <lineage>
        <taxon>Bacteria</taxon>
        <taxon>Bacillati</taxon>
        <taxon>Actinomycetota</taxon>
        <taxon>Actinomycetes</taxon>
        <taxon>Streptosporangiales</taxon>
        <taxon>Streptosporangiaceae</taxon>
        <taxon>Nonomuraea</taxon>
    </lineage>
</organism>
<evidence type="ECO:0000313" key="3">
    <source>
        <dbReference type="EMBL" id="MCP2359017.1"/>
    </source>
</evidence>
<keyword evidence="2" id="KW-0472">Membrane</keyword>
<keyword evidence="2" id="KW-0812">Transmembrane</keyword>
<feature type="compositionally biased region" description="Basic and acidic residues" evidence="1">
    <location>
        <begin position="141"/>
        <end position="151"/>
    </location>
</feature>
<keyword evidence="2" id="KW-1133">Transmembrane helix</keyword>
<reference evidence="3" key="1">
    <citation type="submission" date="2022-06" db="EMBL/GenBank/DDBJ databases">
        <title>Sequencing the genomes of 1000 actinobacteria strains.</title>
        <authorList>
            <person name="Klenk H.-P."/>
        </authorList>
    </citation>
    <scope>NUCLEOTIDE SEQUENCE</scope>
    <source>
        <strain evidence="3">DSM 46694</strain>
    </source>
</reference>
<proteinExistence type="predicted"/>
<comment type="caution">
    <text evidence="3">The sequence shown here is derived from an EMBL/GenBank/DDBJ whole genome shotgun (WGS) entry which is preliminary data.</text>
</comment>
<dbReference type="NCBIfam" id="NF038083">
    <property type="entry name" value="CU044_5270_fam"/>
    <property type="match status" value="1"/>
</dbReference>
<evidence type="ECO:0000256" key="1">
    <source>
        <dbReference type="SAM" id="MobiDB-lite"/>
    </source>
</evidence>
<dbReference type="RefSeq" id="WP_253746249.1">
    <property type="nucleotide sequence ID" value="NZ_BAABKA010000007.1"/>
</dbReference>
<protein>
    <recommendedName>
        <fullName evidence="5">Tat pathway signal protein</fullName>
    </recommendedName>
</protein>
<sequence length="325" mass="36716">MDDLRSLRELRAVVPEPGEEWTVQERRRLLRRMRTRRRGFGRALLLAGALATAAAVALVAVRPQPPAQPAPPARPRTVQLDPDTVLARAADTVGRREAGEAPLPTQWQYTRTLDKQPTRDTVESRESWIRYDGKQSAGFGEDGRLSVRDIPPDPGDDDLSPQQYDKKLRELPTDPKRLLAKVTRDRHWIDYPREEGVPHVVAPDADRAYGVIMLYLSRYGVMPPKLEAALFEALALIPGVRVEQGVTDAAGRGGLGVWRDTGRGDVPYRRYHILDPRTYRYLGERTVWLRDEYFFDDKEPSVREGAVWATALLTSVIVNRPGQRG</sequence>
<name>A0A9X2K310_9ACTN</name>
<accession>A0A9X2K310</accession>
<evidence type="ECO:0008006" key="5">
    <source>
        <dbReference type="Google" id="ProtNLM"/>
    </source>
</evidence>
<evidence type="ECO:0000313" key="4">
    <source>
        <dbReference type="Proteomes" id="UP001139648"/>
    </source>
</evidence>
<feature type="compositionally biased region" description="Basic and acidic residues" evidence="1">
    <location>
        <begin position="112"/>
        <end position="133"/>
    </location>
</feature>
<feature type="transmembrane region" description="Helical" evidence="2">
    <location>
        <begin position="40"/>
        <end position="61"/>
    </location>
</feature>
<feature type="region of interest" description="Disordered" evidence="1">
    <location>
        <begin position="92"/>
        <end position="162"/>
    </location>
</feature>
<keyword evidence="4" id="KW-1185">Reference proteome</keyword>
<gene>
    <name evidence="3" type="ORF">HD597_006037</name>
</gene>